<gene>
    <name evidence="2" type="ORF">EZS28_031994</name>
</gene>
<reference evidence="2 3" key="1">
    <citation type="submission" date="2019-03" db="EMBL/GenBank/DDBJ databases">
        <title>Single cell metagenomics reveals metabolic interactions within the superorganism composed of flagellate Streblomastix strix and complex community of Bacteroidetes bacteria on its surface.</title>
        <authorList>
            <person name="Treitli S.C."/>
            <person name="Kolisko M."/>
            <person name="Husnik F."/>
            <person name="Keeling P."/>
            <person name="Hampl V."/>
        </authorList>
    </citation>
    <scope>NUCLEOTIDE SEQUENCE [LARGE SCALE GENOMIC DNA]</scope>
    <source>
        <strain evidence="2">ST1C</strain>
    </source>
</reference>
<feature type="domain" description="AB hydrolase-1" evidence="1">
    <location>
        <begin position="63"/>
        <end position="285"/>
    </location>
</feature>
<dbReference type="PANTHER" id="PTHR43433:SF5">
    <property type="entry name" value="AB HYDROLASE-1 DOMAIN-CONTAINING PROTEIN"/>
    <property type="match status" value="1"/>
</dbReference>
<dbReference type="InterPro" id="IPR050471">
    <property type="entry name" value="AB_hydrolase"/>
</dbReference>
<organism evidence="2 3">
    <name type="scientific">Streblomastix strix</name>
    <dbReference type="NCBI Taxonomy" id="222440"/>
    <lineage>
        <taxon>Eukaryota</taxon>
        <taxon>Metamonada</taxon>
        <taxon>Preaxostyla</taxon>
        <taxon>Oxymonadida</taxon>
        <taxon>Streblomastigidae</taxon>
        <taxon>Streblomastix</taxon>
    </lineage>
</organism>
<dbReference type="Pfam" id="PF00561">
    <property type="entry name" value="Abhydrolase_1"/>
    <property type="match status" value="1"/>
</dbReference>
<dbReference type="SUPFAM" id="SSF53474">
    <property type="entry name" value="alpha/beta-Hydrolases"/>
    <property type="match status" value="1"/>
</dbReference>
<dbReference type="AlphaFoldDB" id="A0A5J4UPT4"/>
<dbReference type="InterPro" id="IPR029058">
    <property type="entry name" value="AB_hydrolase_fold"/>
</dbReference>
<proteinExistence type="predicted"/>
<dbReference type="InterPro" id="IPR000073">
    <property type="entry name" value="AB_hydrolase_1"/>
</dbReference>
<evidence type="ECO:0000313" key="3">
    <source>
        <dbReference type="Proteomes" id="UP000324800"/>
    </source>
</evidence>
<evidence type="ECO:0000259" key="1">
    <source>
        <dbReference type="Pfam" id="PF00561"/>
    </source>
</evidence>
<dbReference type="EMBL" id="SNRW01013572">
    <property type="protein sequence ID" value="KAA6372479.1"/>
    <property type="molecule type" value="Genomic_DNA"/>
</dbReference>
<dbReference type="Gene3D" id="3.40.50.1820">
    <property type="entry name" value="alpha/beta hydrolase"/>
    <property type="match status" value="1"/>
</dbReference>
<sequence length="303" mass="34385">MSANQIQFPEFLDRLDLKTGIEGELAQKQKNLVFSNGFFQSPDQKDQFSLYYELYGQGPIKEIFICGFGGDMDLYRRVLLPTLSRPEFQVCIFNNRGIPPSTSKSSKSQTIATMAHDAYLLIQHLGWQKVNISAGSMGGMIALEFASTYPEIMDSLTVSCGTAGPYKPSFKTFKSFAVQAFSKDQKKIREYNAKLMHSEQFLNEKHPEFDNMTGLEFTCQENPLNPYPCKTQPVKILIQQAKAIFKHKVSISRLQKIKFNGIRTLIQHGIDDQIIPFENGVFIAKHVGGLFIQYEHSVNMQIK</sequence>
<name>A0A5J4UPT4_9EUKA</name>
<comment type="caution">
    <text evidence="2">The sequence shown here is derived from an EMBL/GenBank/DDBJ whole genome shotgun (WGS) entry which is preliminary data.</text>
</comment>
<dbReference type="OrthoDB" id="19657at2759"/>
<keyword evidence="2" id="KW-0378">Hydrolase</keyword>
<dbReference type="Proteomes" id="UP000324800">
    <property type="component" value="Unassembled WGS sequence"/>
</dbReference>
<evidence type="ECO:0000313" key="2">
    <source>
        <dbReference type="EMBL" id="KAA6372479.1"/>
    </source>
</evidence>
<protein>
    <submittedName>
        <fullName evidence="2">Putative alpha/beta hydrolase</fullName>
    </submittedName>
</protein>
<dbReference type="PANTHER" id="PTHR43433">
    <property type="entry name" value="HYDROLASE, ALPHA/BETA FOLD FAMILY PROTEIN"/>
    <property type="match status" value="1"/>
</dbReference>
<dbReference type="GO" id="GO:0016787">
    <property type="term" value="F:hydrolase activity"/>
    <property type="evidence" value="ECO:0007669"/>
    <property type="project" value="UniProtKB-KW"/>
</dbReference>
<accession>A0A5J4UPT4</accession>